<name>A0A650CH62_SULOH</name>
<keyword evidence="4" id="KW-1185">Reference proteome</keyword>
<dbReference type="Proteomes" id="UP000427373">
    <property type="component" value="Chromosome"/>
</dbReference>
<dbReference type="KEGG" id="soh:D1869_08335"/>
<organism evidence="3 4">
    <name type="scientific">Sulfurisphaera ohwakuensis</name>
    <dbReference type="NCBI Taxonomy" id="69656"/>
    <lineage>
        <taxon>Archaea</taxon>
        <taxon>Thermoproteota</taxon>
        <taxon>Thermoprotei</taxon>
        <taxon>Sulfolobales</taxon>
        <taxon>Sulfolobaceae</taxon>
        <taxon>Sulfurisphaera</taxon>
    </lineage>
</organism>
<gene>
    <name evidence="3" type="ORF">D1869_08335</name>
    <name evidence="2" type="ORF">HNQ62_000063</name>
</gene>
<evidence type="ECO:0000313" key="5">
    <source>
        <dbReference type="Proteomes" id="UP000582213"/>
    </source>
</evidence>
<evidence type="ECO:0000313" key="4">
    <source>
        <dbReference type="Proteomes" id="UP000427373"/>
    </source>
</evidence>
<proteinExistence type="predicted"/>
<evidence type="ECO:0000256" key="1">
    <source>
        <dbReference type="SAM" id="Coils"/>
    </source>
</evidence>
<keyword evidence="1" id="KW-0175">Coiled coil</keyword>
<dbReference type="EMBL" id="CP045484">
    <property type="protein sequence ID" value="QGR17194.1"/>
    <property type="molecule type" value="Genomic_DNA"/>
</dbReference>
<accession>A0A650CH62</accession>
<sequence>MSAKEQKINLDELSEKLSKIAELINKAEQIHEEFNEVPTTDFSKLYTITGVYDTEKGKASYDYLSLYDYFAELYVKFILSTMSTYAVKTKESEIEYINILLDDGHYIILEGEEDKVVIPHPSALASTHTHPNICLFSHKDIETADQLFIKGYIAVGVLTTNCFLLLYRRGVYIIEDRESLLLLANKVKKSKTIEELVKSYNNIKFNYLILRFVQFA</sequence>
<feature type="coiled-coil region" evidence="1">
    <location>
        <begin position="3"/>
        <end position="33"/>
    </location>
</feature>
<reference evidence="3 4" key="1">
    <citation type="submission" date="2019-10" db="EMBL/GenBank/DDBJ databases">
        <title>Genome Sequences from Six Type Strain Members of the Archaeal Family Sulfolobaceae: Acidianus ambivalens, Acidianus infernus, Metallosphaera prunae, Stygiolobus azoricus, Sulfolobus metallicus, and Sulfurisphaera ohwakuensis.</title>
        <authorList>
            <person name="Counts J.A."/>
            <person name="Kelly R.M."/>
        </authorList>
    </citation>
    <scope>NUCLEOTIDE SEQUENCE [LARGE SCALE GENOMIC DNA]</scope>
    <source>
        <strain evidence="3 4">TA-1</strain>
    </source>
</reference>
<dbReference type="RefSeq" id="WP_156014686.1">
    <property type="nucleotide sequence ID" value="NZ_AP031374.1"/>
</dbReference>
<dbReference type="EMBL" id="JACHFY010000001">
    <property type="protein sequence ID" value="MBB5252345.1"/>
    <property type="molecule type" value="Genomic_DNA"/>
</dbReference>
<evidence type="ECO:0000313" key="3">
    <source>
        <dbReference type="EMBL" id="QGR17194.1"/>
    </source>
</evidence>
<evidence type="ECO:0000313" key="2">
    <source>
        <dbReference type="EMBL" id="MBB5252345.1"/>
    </source>
</evidence>
<dbReference type="AlphaFoldDB" id="A0A650CH62"/>
<dbReference type="Proteomes" id="UP000582213">
    <property type="component" value="Unassembled WGS sequence"/>
</dbReference>
<protein>
    <submittedName>
        <fullName evidence="3">Uncharacterized protein</fullName>
    </submittedName>
</protein>
<reference evidence="2 5" key="2">
    <citation type="submission" date="2020-08" db="EMBL/GenBank/DDBJ databases">
        <title>Genomic Encyclopedia of Type Strains, Phase IV (KMG-IV): sequencing the most valuable type-strain genomes for metagenomic binning, comparative biology and taxonomic classification.</title>
        <authorList>
            <person name="Goeker M."/>
        </authorList>
    </citation>
    <scope>NUCLEOTIDE SEQUENCE [LARGE SCALE GENOMIC DNA]</scope>
    <source>
        <strain evidence="2 5">DSM 12421</strain>
    </source>
</reference>
<dbReference type="GeneID" id="95642288"/>